<protein>
    <submittedName>
        <fullName evidence="1">Uncharacterized protein</fullName>
    </submittedName>
</protein>
<reference evidence="2" key="1">
    <citation type="submission" date="2017-02" db="EMBL/GenBank/DDBJ databases">
        <authorList>
            <person name="Varghese N."/>
            <person name="Submissions S."/>
        </authorList>
    </citation>
    <scope>NUCLEOTIDE SEQUENCE [LARGE SCALE GENOMIC DNA]</scope>
    <source>
        <strain evidence="2">DSM 3072</strain>
    </source>
</reference>
<dbReference type="EMBL" id="FUXX01000022">
    <property type="protein sequence ID" value="SKA63539.1"/>
    <property type="molecule type" value="Genomic_DNA"/>
</dbReference>
<proteinExistence type="predicted"/>
<organism evidence="1 2">
    <name type="scientific">Succinivibrio dextrinosolvens DSM 3072</name>
    <dbReference type="NCBI Taxonomy" id="1123324"/>
    <lineage>
        <taxon>Bacteria</taxon>
        <taxon>Pseudomonadati</taxon>
        <taxon>Pseudomonadota</taxon>
        <taxon>Gammaproteobacteria</taxon>
        <taxon>Aeromonadales</taxon>
        <taxon>Succinivibrionaceae</taxon>
        <taxon>Succinivibrio</taxon>
    </lineage>
</organism>
<dbReference type="RefSeq" id="WP_078928859.1">
    <property type="nucleotide sequence ID" value="NZ_FUXX01000022.1"/>
</dbReference>
<keyword evidence="2" id="KW-1185">Reference proteome</keyword>
<name>A0A1T4VEY7_9GAMM</name>
<dbReference type="AlphaFoldDB" id="A0A1T4VEY7"/>
<gene>
    <name evidence="1" type="ORF">SAMN02745213_01400</name>
</gene>
<dbReference type="Proteomes" id="UP000242432">
    <property type="component" value="Unassembled WGS sequence"/>
</dbReference>
<evidence type="ECO:0000313" key="1">
    <source>
        <dbReference type="EMBL" id="SKA63539.1"/>
    </source>
</evidence>
<sequence>MQPVTHCTAYDWYIVGKIFERYNVSKWLPYWFNREYKTPYTCSTQGCFNNATVEAHVANIHMKRLGECIVPLCPKCARLKYLFNIKLGIPVFKA</sequence>
<accession>A0A1T4VEY7</accession>
<evidence type="ECO:0000313" key="2">
    <source>
        <dbReference type="Proteomes" id="UP000242432"/>
    </source>
</evidence>